<accession>A0AAN8GJR7</accession>
<evidence type="ECO:0000313" key="3">
    <source>
        <dbReference type="EMBL" id="KAK6168809.1"/>
    </source>
</evidence>
<organism evidence="3 4">
    <name type="scientific">Patella caerulea</name>
    <name type="common">Rayed Mediterranean limpet</name>
    <dbReference type="NCBI Taxonomy" id="87958"/>
    <lineage>
        <taxon>Eukaryota</taxon>
        <taxon>Metazoa</taxon>
        <taxon>Spiralia</taxon>
        <taxon>Lophotrochozoa</taxon>
        <taxon>Mollusca</taxon>
        <taxon>Gastropoda</taxon>
        <taxon>Patellogastropoda</taxon>
        <taxon>Patelloidea</taxon>
        <taxon>Patellidae</taxon>
        <taxon>Patella</taxon>
    </lineage>
</organism>
<dbReference type="Pfam" id="PF13843">
    <property type="entry name" value="DDE_Tnp_1_7"/>
    <property type="match status" value="1"/>
</dbReference>
<evidence type="ECO:0000313" key="4">
    <source>
        <dbReference type="Proteomes" id="UP001347796"/>
    </source>
</evidence>
<comment type="caution">
    <text evidence="3">The sequence shown here is derived from an EMBL/GenBank/DDBJ whole genome shotgun (WGS) entry which is preliminary data.</text>
</comment>
<feature type="region of interest" description="Disordered" evidence="1">
    <location>
        <begin position="20"/>
        <end position="52"/>
    </location>
</feature>
<dbReference type="PANTHER" id="PTHR46599">
    <property type="entry name" value="PIGGYBAC TRANSPOSABLE ELEMENT-DERIVED PROTEIN 4"/>
    <property type="match status" value="1"/>
</dbReference>
<protein>
    <recommendedName>
        <fullName evidence="2">PiggyBac transposable element-derived protein domain-containing protein</fullName>
    </recommendedName>
</protein>
<dbReference type="InterPro" id="IPR029526">
    <property type="entry name" value="PGBD"/>
</dbReference>
<feature type="domain" description="PiggyBac transposable element-derived protein" evidence="2">
    <location>
        <begin position="123"/>
        <end position="470"/>
    </location>
</feature>
<sequence length="482" mass="55069">MAKRTVDVVLADPCFWESDDSDIERASDDESAFELNSDDSVSESASSDCDLDGLARDVDVAIDLEHDDSDEYDDDGEAPNENAVPVKNCEWTKKLTELPDVSFVFEHLVGVNKDIEGVEHFEAVNLFQLLFTDYILRDIVVETNRYAKQCQEGRHIQKDWTNISVPELKTWLGLVIATGIVQKKGRIASYWSKHWLTQTPGFNQTMTSKRFLQILSCIHFVDNSSTTVNKSDKFWKIRTLLDYVVKRFQLVYNPEREIAVDETMLKFKGRLGIKQYIKNKPIKWGIKLFTLAESSSGYVLNIIPYAGKREDTQLSKTAQIVVDVCQPFLNKGHYLFMDNYYTSIELIEYLSQVKTLSCGTVNSNRKRLPSDMKNSATKKLKKGESLKRISNNVLAVSWKDTRVVNLLTNIPGNLDDVDIQRRDKKQGGKEVTISKPRAIITYNSYMGGVDLSDQRVATYRRHMKSLTWYIVKTLCCSSLYCT</sequence>
<gene>
    <name evidence="3" type="ORF">SNE40_019986</name>
</gene>
<proteinExistence type="predicted"/>
<evidence type="ECO:0000256" key="1">
    <source>
        <dbReference type="SAM" id="MobiDB-lite"/>
    </source>
</evidence>
<keyword evidence="4" id="KW-1185">Reference proteome</keyword>
<dbReference type="AlphaFoldDB" id="A0AAN8GJR7"/>
<dbReference type="EMBL" id="JAZGQO010000015">
    <property type="protein sequence ID" value="KAK6168809.1"/>
    <property type="molecule type" value="Genomic_DNA"/>
</dbReference>
<evidence type="ECO:0000259" key="2">
    <source>
        <dbReference type="Pfam" id="PF13843"/>
    </source>
</evidence>
<name>A0AAN8GJR7_PATCE</name>
<reference evidence="3 4" key="1">
    <citation type="submission" date="2024-01" db="EMBL/GenBank/DDBJ databases">
        <title>The genome of the rayed Mediterranean limpet Patella caerulea (Linnaeus, 1758).</title>
        <authorList>
            <person name="Anh-Thu Weber A."/>
            <person name="Halstead-Nussloch G."/>
        </authorList>
    </citation>
    <scope>NUCLEOTIDE SEQUENCE [LARGE SCALE GENOMIC DNA]</scope>
    <source>
        <strain evidence="3">AATW-2023a</strain>
        <tissue evidence="3">Whole specimen</tissue>
    </source>
</reference>
<feature type="compositionally biased region" description="Acidic residues" evidence="1">
    <location>
        <begin position="29"/>
        <end position="41"/>
    </location>
</feature>
<dbReference type="Proteomes" id="UP001347796">
    <property type="component" value="Unassembled WGS sequence"/>
</dbReference>
<dbReference type="PANTHER" id="PTHR46599:SF3">
    <property type="entry name" value="PIGGYBAC TRANSPOSABLE ELEMENT-DERIVED PROTEIN 4"/>
    <property type="match status" value="1"/>
</dbReference>